<dbReference type="Gene3D" id="3.40.50.300">
    <property type="entry name" value="P-loop containing nucleotide triphosphate hydrolases"/>
    <property type="match status" value="1"/>
</dbReference>
<evidence type="ECO:0000313" key="1">
    <source>
        <dbReference type="EMBL" id="CAK9856709.1"/>
    </source>
</evidence>
<gene>
    <name evidence="1" type="ORF">CSSPJE1EN2_LOCUS26641</name>
</gene>
<evidence type="ECO:0000313" key="2">
    <source>
        <dbReference type="Proteomes" id="UP001497522"/>
    </source>
</evidence>
<reference evidence="1" key="1">
    <citation type="submission" date="2024-03" db="EMBL/GenBank/DDBJ databases">
        <authorList>
            <consortium name="ELIXIR-Norway"/>
            <consortium name="Elixir Norway"/>
        </authorList>
    </citation>
    <scope>NUCLEOTIDE SEQUENCE</scope>
</reference>
<dbReference type="EMBL" id="CAXHBF010000562">
    <property type="protein sequence ID" value="CAK9856709.1"/>
    <property type="molecule type" value="Genomic_DNA"/>
</dbReference>
<dbReference type="InterPro" id="IPR027417">
    <property type="entry name" value="P-loop_NTPase"/>
</dbReference>
<name>A0ABP1A1F5_9BRYO</name>
<dbReference type="PANTHER" id="PTHR35205:SF1">
    <property type="entry name" value="ZU5 DOMAIN-CONTAINING PROTEIN"/>
    <property type="match status" value="1"/>
</dbReference>
<organism evidence="1 2">
    <name type="scientific">Sphagnum jensenii</name>
    <dbReference type="NCBI Taxonomy" id="128206"/>
    <lineage>
        <taxon>Eukaryota</taxon>
        <taxon>Viridiplantae</taxon>
        <taxon>Streptophyta</taxon>
        <taxon>Embryophyta</taxon>
        <taxon>Bryophyta</taxon>
        <taxon>Sphagnophytina</taxon>
        <taxon>Sphagnopsida</taxon>
        <taxon>Sphagnales</taxon>
        <taxon>Sphagnaceae</taxon>
        <taxon>Sphagnum</taxon>
    </lineage>
</organism>
<dbReference type="Proteomes" id="UP001497522">
    <property type="component" value="Unassembled WGS sequence"/>
</dbReference>
<protein>
    <recommendedName>
        <fullName evidence="3">NB-ARC domain-containing protein</fullName>
    </recommendedName>
</protein>
<accession>A0ABP1A1F5</accession>
<dbReference type="PANTHER" id="PTHR35205">
    <property type="entry name" value="NB-ARC AND TPR DOMAIN PROTEIN"/>
    <property type="match status" value="1"/>
</dbReference>
<dbReference type="SUPFAM" id="SSF52540">
    <property type="entry name" value="P-loop containing nucleoside triphosphate hydrolases"/>
    <property type="match status" value="1"/>
</dbReference>
<evidence type="ECO:0008006" key="3">
    <source>
        <dbReference type="Google" id="ProtNLM"/>
    </source>
</evidence>
<keyword evidence="2" id="KW-1185">Reference proteome</keyword>
<comment type="caution">
    <text evidence="1">The sequence shown here is derived from an EMBL/GenBank/DDBJ whole genome shotgun (WGS) entry which is preliminary data.</text>
</comment>
<sequence>MLEQIKDHFSRDDIPVILTTTHGLGGIGKTQLAIEFAWRNYQKYNGVAWFNSENRGHLLDDYISLGKKLNIVYASDRDTHIEERALFVKDWLEDPKHAGWLLIYDNAPKYGGADQEGIGDLFPTEGGKILVTSRYATGWPQSIKVEVFTPEESRAYIKKALGTEDLDTSQVNQLAETLGHLPLALAQACAYIKKSHVIIERYLELYEIRKKELLSDKILADQTLPPDAHRAIVYITWDITMEAVRKDP</sequence>
<proteinExistence type="predicted"/>